<dbReference type="SUPFAM" id="SSF51905">
    <property type="entry name" value="FAD/NAD(P)-binding domain"/>
    <property type="match status" value="2"/>
</dbReference>
<evidence type="ECO:0000256" key="4">
    <source>
        <dbReference type="ARBA" id="ARBA00022857"/>
    </source>
</evidence>
<dbReference type="InterPro" id="IPR036188">
    <property type="entry name" value="FAD/NAD-bd_sf"/>
</dbReference>
<dbReference type="Pfam" id="PF00743">
    <property type="entry name" value="FMO-like"/>
    <property type="match status" value="2"/>
</dbReference>
<accession>A0AAD4CE17</accession>
<evidence type="ECO:0000256" key="2">
    <source>
        <dbReference type="ARBA" id="ARBA00022630"/>
    </source>
</evidence>
<keyword evidence="4" id="KW-0521">NADP</keyword>
<dbReference type="Gene3D" id="3.50.50.60">
    <property type="entry name" value="FAD/NAD(P)-binding domain"/>
    <property type="match status" value="2"/>
</dbReference>
<dbReference type="GO" id="GO:0004499">
    <property type="term" value="F:N,N-dimethylaniline monooxygenase activity"/>
    <property type="evidence" value="ECO:0007669"/>
    <property type="project" value="InterPro"/>
</dbReference>
<dbReference type="GO" id="GO:0050660">
    <property type="term" value="F:flavin adenine dinucleotide binding"/>
    <property type="evidence" value="ECO:0007669"/>
    <property type="project" value="InterPro"/>
</dbReference>
<name>A0AAD4CE17_ASPNN</name>
<organism evidence="6 7">
    <name type="scientific">Aspergillus nanangensis</name>
    <dbReference type="NCBI Taxonomy" id="2582783"/>
    <lineage>
        <taxon>Eukaryota</taxon>
        <taxon>Fungi</taxon>
        <taxon>Dikarya</taxon>
        <taxon>Ascomycota</taxon>
        <taxon>Pezizomycotina</taxon>
        <taxon>Eurotiomycetes</taxon>
        <taxon>Eurotiomycetidae</taxon>
        <taxon>Eurotiales</taxon>
        <taxon>Aspergillaceae</taxon>
        <taxon>Aspergillus</taxon>
        <taxon>Aspergillus subgen. Circumdati</taxon>
    </lineage>
</organism>
<evidence type="ECO:0000256" key="1">
    <source>
        <dbReference type="ARBA" id="ARBA00009183"/>
    </source>
</evidence>
<evidence type="ECO:0000256" key="3">
    <source>
        <dbReference type="ARBA" id="ARBA00022827"/>
    </source>
</evidence>
<dbReference type="InterPro" id="IPR000960">
    <property type="entry name" value="Flavin_mOase"/>
</dbReference>
<dbReference type="InterPro" id="IPR050346">
    <property type="entry name" value="FMO-like"/>
</dbReference>
<evidence type="ECO:0000313" key="7">
    <source>
        <dbReference type="Proteomes" id="UP001194746"/>
    </source>
</evidence>
<dbReference type="PRINTS" id="PR00419">
    <property type="entry name" value="ADXRDTASE"/>
</dbReference>
<dbReference type="Proteomes" id="UP001194746">
    <property type="component" value="Unassembled WGS sequence"/>
</dbReference>
<evidence type="ECO:0000256" key="5">
    <source>
        <dbReference type="ARBA" id="ARBA00023002"/>
    </source>
</evidence>
<dbReference type="AlphaFoldDB" id="A0AAD4CE17"/>
<dbReference type="EMBL" id="VCAU01000113">
    <property type="protein sequence ID" value="KAF9884736.1"/>
    <property type="molecule type" value="Genomic_DNA"/>
</dbReference>
<keyword evidence="5" id="KW-0560">Oxidoreductase</keyword>
<comment type="similarity">
    <text evidence="1">Belongs to the FMO family.</text>
</comment>
<proteinExistence type="inferred from homology"/>
<sequence length="471" mass="52493">MTRQKIRRVAVIGAGVSGVVAAGHLLQSEIDVVVFERNEEAGGVWLYDERQPLEPTYPSVKASVADGTGISSHSDEENLVLQHAPPGPCYVSLQNNVSTPLMKTKLSDWPAGTPDFVSHPIMKQYIQDISQKTGVELSTIYGARVTDVVKSGRLWKVTWSSLRKNSLTKIESYSQVLEFDAVVVASGHYHAPRIPDIPGLSAAKARWPHYIMHSKGYRTPDRFRDNNVLLIGGGVSSIDIARDIGPTARTVYQSTRNGEFDLAPSMLPDNGTRVSEISHFEFDTHGEKSTGRLPLVVHLQSGQKLCDIDDIIICTGYHITLPFLRQYHDDATAPEDASDSILVTDGMQVHNLHKDIFYIPDPTLAFIGVPYYTATFSLFEFQAIALAAVFSEVAPLPTDMRSEYLDKVRRIGYGRNFHSLKDGEEAYVRDLMEWVNVSRRRYGLALIEGHTPAWHRAKAAQRERIKAFFGQ</sequence>
<reference evidence="6" key="2">
    <citation type="submission" date="2020-02" db="EMBL/GenBank/DDBJ databases">
        <authorList>
            <person name="Gilchrist C.L.M."/>
            <person name="Chooi Y.-H."/>
        </authorList>
    </citation>
    <scope>NUCLEOTIDE SEQUENCE</scope>
    <source>
        <strain evidence="6">MST-FP2251</strain>
    </source>
</reference>
<protein>
    <submittedName>
        <fullName evidence="6">Uncharacterized protein</fullName>
    </submittedName>
</protein>
<dbReference type="InterPro" id="IPR020946">
    <property type="entry name" value="Flavin_mOase-like"/>
</dbReference>
<comment type="caution">
    <text evidence="6">The sequence shown here is derived from an EMBL/GenBank/DDBJ whole genome shotgun (WGS) entry which is preliminary data.</text>
</comment>
<gene>
    <name evidence="6" type="ORF">FE257_001298</name>
</gene>
<evidence type="ECO:0000313" key="6">
    <source>
        <dbReference type="EMBL" id="KAF9884736.1"/>
    </source>
</evidence>
<dbReference type="PANTHER" id="PTHR23023">
    <property type="entry name" value="DIMETHYLANILINE MONOOXYGENASE"/>
    <property type="match status" value="1"/>
</dbReference>
<keyword evidence="3" id="KW-0274">FAD</keyword>
<dbReference type="GO" id="GO:0050661">
    <property type="term" value="F:NADP binding"/>
    <property type="evidence" value="ECO:0007669"/>
    <property type="project" value="InterPro"/>
</dbReference>
<dbReference type="PIRSF" id="PIRSF000332">
    <property type="entry name" value="FMO"/>
    <property type="match status" value="1"/>
</dbReference>
<keyword evidence="2" id="KW-0285">Flavoprotein</keyword>
<reference evidence="6" key="1">
    <citation type="journal article" date="2019" name="Beilstein J. Org. Chem.">
        <title>Nanangenines: drimane sesquiterpenoids as the dominant metabolite cohort of a novel Australian fungus, Aspergillus nanangensis.</title>
        <authorList>
            <person name="Lacey H.J."/>
            <person name="Gilchrist C.L.M."/>
            <person name="Crombie A."/>
            <person name="Kalaitzis J.A."/>
            <person name="Vuong D."/>
            <person name="Rutledge P.J."/>
            <person name="Turner P."/>
            <person name="Pitt J.I."/>
            <person name="Lacey E."/>
            <person name="Chooi Y.H."/>
            <person name="Piggott A.M."/>
        </authorList>
    </citation>
    <scope>NUCLEOTIDE SEQUENCE</scope>
    <source>
        <strain evidence="6">MST-FP2251</strain>
    </source>
</reference>
<keyword evidence="7" id="KW-1185">Reference proteome</keyword>